<evidence type="ECO:0000256" key="2">
    <source>
        <dbReference type="ARBA" id="ARBA00008017"/>
    </source>
</evidence>
<dbReference type="Gene3D" id="1.10.287.1260">
    <property type="match status" value="1"/>
</dbReference>
<dbReference type="InterPro" id="IPR045276">
    <property type="entry name" value="YbiO_bact"/>
</dbReference>
<dbReference type="Gene3D" id="2.30.30.60">
    <property type="match status" value="1"/>
</dbReference>
<keyword evidence="3" id="KW-1003">Cell membrane</keyword>
<feature type="transmembrane region" description="Helical" evidence="8">
    <location>
        <begin position="363"/>
        <end position="383"/>
    </location>
</feature>
<evidence type="ECO:0000256" key="7">
    <source>
        <dbReference type="SAM" id="MobiDB-lite"/>
    </source>
</evidence>
<dbReference type="Pfam" id="PF21088">
    <property type="entry name" value="MS_channel_1st"/>
    <property type="match status" value="1"/>
</dbReference>
<comment type="caution">
    <text evidence="13">The sequence shown here is derived from an EMBL/GenBank/DDBJ whole genome shotgun (WGS) entry which is preliminary data.</text>
</comment>
<dbReference type="SUPFAM" id="SSF82861">
    <property type="entry name" value="Mechanosensitive channel protein MscS (YggB), transmembrane region"/>
    <property type="match status" value="1"/>
</dbReference>
<feature type="domain" description="Mechanosensitive ion channel MscS C-terminal" evidence="10">
    <location>
        <begin position="646"/>
        <end position="733"/>
    </location>
</feature>
<reference evidence="13 14" key="1">
    <citation type="submission" date="2020-05" db="EMBL/GenBank/DDBJ databases">
        <title>Azospirillum oleiclasticum sp. nov, a nitrogen-fixing and heavy crude oil-emulsifying bacterium isolated from the crude oil of Yumen Oilfield.</title>
        <authorList>
            <person name="Wu D."/>
            <person name="Cai M."/>
            <person name="Zhang X."/>
        </authorList>
    </citation>
    <scope>NUCLEOTIDE SEQUENCE [LARGE SCALE GENOMIC DNA]</scope>
    <source>
        <strain evidence="13 14">ROY-1-1-2</strain>
    </source>
</reference>
<dbReference type="InterPro" id="IPR011066">
    <property type="entry name" value="MscS_channel_C_sf"/>
</dbReference>
<dbReference type="InterPro" id="IPR049142">
    <property type="entry name" value="MS_channel_1st"/>
</dbReference>
<feature type="transmembrane region" description="Helical" evidence="8">
    <location>
        <begin position="231"/>
        <end position="251"/>
    </location>
</feature>
<evidence type="ECO:0000259" key="12">
    <source>
        <dbReference type="Pfam" id="PF25392"/>
    </source>
</evidence>
<feature type="domain" description="Mechanosensitive ion channel MscS" evidence="9">
    <location>
        <begin position="575"/>
        <end position="639"/>
    </location>
</feature>
<feature type="domain" description="Moderate conductance mechanosensitive channel YbiO-like transmembrane helix 1" evidence="12">
    <location>
        <begin position="393"/>
        <end position="470"/>
    </location>
</feature>
<dbReference type="Pfam" id="PF21082">
    <property type="entry name" value="MS_channel_3rd"/>
    <property type="match status" value="1"/>
</dbReference>
<evidence type="ECO:0000256" key="3">
    <source>
        <dbReference type="ARBA" id="ARBA00022475"/>
    </source>
</evidence>
<feature type="transmembrane region" description="Helical" evidence="8">
    <location>
        <begin position="555"/>
        <end position="577"/>
    </location>
</feature>
<feature type="transmembrane region" description="Helical" evidence="8">
    <location>
        <begin position="389"/>
        <end position="412"/>
    </location>
</feature>
<keyword evidence="6 8" id="KW-0472">Membrane</keyword>
<evidence type="ECO:0000259" key="10">
    <source>
        <dbReference type="Pfam" id="PF21082"/>
    </source>
</evidence>
<dbReference type="Pfam" id="PF25392">
    <property type="entry name" value="MS_channel_TM1"/>
    <property type="match status" value="1"/>
</dbReference>
<comment type="subcellular location">
    <subcellularLocation>
        <location evidence="1">Cell membrane</location>
        <topology evidence="1">Multi-pass membrane protein</topology>
    </subcellularLocation>
</comment>
<keyword evidence="5 8" id="KW-1133">Transmembrane helix</keyword>
<dbReference type="PANTHER" id="PTHR30460:SF0">
    <property type="entry name" value="MODERATE CONDUCTANCE MECHANOSENSITIVE CHANNEL YBIO"/>
    <property type="match status" value="1"/>
</dbReference>
<keyword evidence="14" id="KW-1185">Reference proteome</keyword>
<accession>A0ABX2TLB2</accession>
<organism evidence="13 14">
    <name type="scientific">Azospirillum oleiclasticum</name>
    <dbReference type="NCBI Taxonomy" id="2735135"/>
    <lineage>
        <taxon>Bacteria</taxon>
        <taxon>Pseudomonadati</taxon>
        <taxon>Pseudomonadota</taxon>
        <taxon>Alphaproteobacteria</taxon>
        <taxon>Rhodospirillales</taxon>
        <taxon>Azospirillaceae</taxon>
        <taxon>Azospirillum</taxon>
    </lineage>
</organism>
<evidence type="ECO:0000256" key="8">
    <source>
        <dbReference type="SAM" id="Phobius"/>
    </source>
</evidence>
<dbReference type="InterPro" id="IPR057485">
    <property type="entry name" value="YbiO-like_TM1"/>
</dbReference>
<feature type="transmembrane region" description="Helical" evidence="8">
    <location>
        <begin position="151"/>
        <end position="173"/>
    </location>
</feature>
<feature type="transmembrane region" description="Helical" evidence="8">
    <location>
        <begin position="271"/>
        <end position="292"/>
    </location>
</feature>
<feature type="transmembrane region" description="Helical" evidence="8">
    <location>
        <begin position="194"/>
        <end position="219"/>
    </location>
</feature>
<dbReference type="EMBL" id="JABFDB010000032">
    <property type="protein sequence ID" value="NYZ23868.1"/>
    <property type="molecule type" value="Genomic_DNA"/>
</dbReference>
<evidence type="ECO:0000259" key="9">
    <source>
        <dbReference type="Pfam" id="PF00924"/>
    </source>
</evidence>
<evidence type="ECO:0000256" key="1">
    <source>
        <dbReference type="ARBA" id="ARBA00004651"/>
    </source>
</evidence>
<dbReference type="Pfam" id="PF00924">
    <property type="entry name" value="MS_channel_2nd"/>
    <property type="match status" value="1"/>
</dbReference>
<evidence type="ECO:0000259" key="11">
    <source>
        <dbReference type="Pfam" id="PF21088"/>
    </source>
</evidence>
<feature type="transmembrane region" description="Helical" evidence="8">
    <location>
        <begin position="304"/>
        <end position="324"/>
    </location>
</feature>
<protein>
    <submittedName>
        <fullName evidence="13">Mechanosensitive ion channel</fullName>
    </submittedName>
</protein>
<dbReference type="InterPro" id="IPR006685">
    <property type="entry name" value="MscS_channel_2nd"/>
</dbReference>
<feature type="transmembrane region" description="Helical" evidence="8">
    <location>
        <begin position="530"/>
        <end position="549"/>
    </location>
</feature>
<evidence type="ECO:0000256" key="5">
    <source>
        <dbReference type="ARBA" id="ARBA00022989"/>
    </source>
</evidence>
<gene>
    <name evidence="13" type="ORF">HND93_29555</name>
</gene>
<feature type="domain" description="Mechanosensitive ion channel transmembrane helices 2/3" evidence="11">
    <location>
        <begin position="534"/>
        <end position="574"/>
    </location>
</feature>
<feature type="transmembrane region" description="Helical" evidence="8">
    <location>
        <begin position="446"/>
        <end position="467"/>
    </location>
</feature>
<dbReference type="SUPFAM" id="SSF50182">
    <property type="entry name" value="Sm-like ribonucleoproteins"/>
    <property type="match status" value="1"/>
</dbReference>
<dbReference type="InterPro" id="IPR023408">
    <property type="entry name" value="MscS_beta-dom_sf"/>
</dbReference>
<dbReference type="PANTHER" id="PTHR30460">
    <property type="entry name" value="MODERATE CONDUCTANCE MECHANOSENSITIVE CHANNEL YBIO"/>
    <property type="match status" value="1"/>
</dbReference>
<feature type="region of interest" description="Disordered" evidence="7">
    <location>
        <begin position="746"/>
        <end position="773"/>
    </location>
</feature>
<evidence type="ECO:0000313" key="14">
    <source>
        <dbReference type="Proteomes" id="UP000584642"/>
    </source>
</evidence>
<evidence type="ECO:0000256" key="6">
    <source>
        <dbReference type="ARBA" id="ARBA00023136"/>
    </source>
</evidence>
<evidence type="ECO:0000313" key="13">
    <source>
        <dbReference type="EMBL" id="NYZ23868.1"/>
    </source>
</evidence>
<dbReference type="RefSeq" id="WP_180285647.1">
    <property type="nucleotide sequence ID" value="NZ_JABFDB010000032.1"/>
</dbReference>
<dbReference type="InterPro" id="IPR049278">
    <property type="entry name" value="MS_channel_C"/>
</dbReference>
<dbReference type="InterPro" id="IPR011014">
    <property type="entry name" value="MscS_channel_TM-2"/>
</dbReference>
<proteinExistence type="inferred from homology"/>
<keyword evidence="4 8" id="KW-0812">Transmembrane</keyword>
<dbReference type="SUPFAM" id="SSF82689">
    <property type="entry name" value="Mechanosensitive channel protein MscS (YggB), C-terminal domain"/>
    <property type="match status" value="1"/>
</dbReference>
<dbReference type="Proteomes" id="UP000584642">
    <property type="component" value="Unassembled WGS sequence"/>
</dbReference>
<dbReference type="Gene3D" id="3.30.70.100">
    <property type="match status" value="1"/>
</dbReference>
<dbReference type="InterPro" id="IPR010920">
    <property type="entry name" value="LSM_dom_sf"/>
</dbReference>
<comment type="similarity">
    <text evidence="2">Belongs to the MscS (TC 1.A.23) family.</text>
</comment>
<sequence length="773" mass="83125">MDWTTAARAAASRGALLRLTAFLAVLLGAVMTMPATPAAQIPIPATAAPAAAAPPDPAEIGRVIRSLEDPARRTELLTQLRALQQAQAAAEPEVPAEGLGTRLLTVLSDKVDDLGEEVGTAGRTVLDAPLALWWVERQITDPTLRATWGRLLLELTMVVVAGHGARLLMTRLLRRSRAALAERPAGSTAAKLPLLLLRGVIDLLPIVAFAAAGFGALSLTDPPRAVRLSGIAFLNASIFVQVVLLASRMLLSPRTPTLRLVGVGDAQATKLLRWIRVIALTAVYGVFIVRTANALGMPDPMYETAMKLMGFIVSAMLVAMVVQFRKPVSGWLRGEVQPDGTAAKRQGRTARLLRGAGRRLADVWHVIAILYIVVNFGIWALEIEGGFDFLIRATVISAVAIGAARLAGRLIVNASTAMRAWLSDHDGRTHWFALRARRYVGPFARLLRIAVRVAAAVVVLDAWGLGVSDWLNGQIGQRITASALSILIVLALALAAWECASGLIERYLTAPGPDGEPVERSARARTLLPLLRNAFLVILVTMVMLTTLSELGLDIAPLLAGAGVIGLAIGFGSQTLVKDVITGLFILFEDTISVGDVVNVAGKGGLVEGFTIRTMRLRDFDGTVHTIPFSAVTSVSNMTKDFSFYVFDVIVALKEDPDRVVKVLEDIGRELRADPRYSSMILAPLEVFGVDALRETGVLIKARIKTKPIQQWNVGRAFNGMMKKRFDQEGIEIPYPHRTLHVANSALPLPTTGGQPAEGRWTDPPQRAVAGQQ</sequence>
<feature type="transmembrane region" description="Helical" evidence="8">
    <location>
        <begin position="479"/>
        <end position="497"/>
    </location>
</feature>
<name>A0ABX2TLB2_9PROT</name>
<evidence type="ECO:0000256" key="4">
    <source>
        <dbReference type="ARBA" id="ARBA00022692"/>
    </source>
</evidence>